<evidence type="ECO:0000256" key="3">
    <source>
        <dbReference type="ARBA" id="ARBA00022553"/>
    </source>
</evidence>
<evidence type="ECO:0000313" key="6">
    <source>
        <dbReference type="EMBL" id="KAG8552970.1"/>
    </source>
</evidence>
<comment type="subcellular location">
    <subcellularLocation>
        <location evidence="1">Nucleus</location>
        <location evidence="1">Nucleolus</location>
    </subcellularLocation>
</comment>
<feature type="region of interest" description="Disordered" evidence="5">
    <location>
        <begin position="651"/>
        <end position="670"/>
    </location>
</feature>
<feature type="region of interest" description="Disordered" evidence="5">
    <location>
        <begin position="1"/>
        <end position="29"/>
    </location>
</feature>
<reference evidence="6" key="1">
    <citation type="thesis" date="2020" institute="ProQuest LLC" country="789 East Eisenhower Parkway, Ann Arbor, MI, USA">
        <title>Comparative Genomics and Chromosome Evolution.</title>
        <authorList>
            <person name="Mudd A.B."/>
        </authorList>
    </citation>
    <scope>NUCLEOTIDE SEQUENCE</scope>
    <source>
        <strain evidence="6">237g6f4</strain>
        <tissue evidence="6">Blood</tissue>
    </source>
</reference>
<feature type="compositionally biased region" description="Basic residues" evidence="5">
    <location>
        <begin position="781"/>
        <end position="796"/>
    </location>
</feature>
<dbReference type="EMBL" id="WNYA01000010">
    <property type="protein sequence ID" value="KAG8552970.1"/>
    <property type="molecule type" value="Genomic_DNA"/>
</dbReference>
<dbReference type="InterPro" id="IPR006709">
    <property type="entry name" value="SSU_processome_Utp14"/>
</dbReference>
<keyword evidence="4" id="KW-0539">Nucleus</keyword>
<feature type="region of interest" description="Disordered" evidence="5">
    <location>
        <begin position="751"/>
        <end position="796"/>
    </location>
</feature>
<feature type="region of interest" description="Disordered" evidence="5">
    <location>
        <begin position="463"/>
        <end position="561"/>
    </location>
</feature>
<dbReference type="Proteomes" id="UP000824782">
    <property type="component" value="Unassembled WGS sequence"/>
</dbReference>
<feature type="compositionally biased region" description="Basic and acidic residues" evidence="5">
    <location>
        <begin position="511"/>
        <end position="530"/>
    </location>
</feature>
<feature type="compositionally biased region" description="Acidic residues" evidence="5">
    <location>
        <begin position="497"/>
        <end position="507"/>
    </location>
</feature>
<feature type="compositionally biased region" description="Acidic residues" evidence="5">
    <location>
        <begin position="330"/>
        <end position="343"/>
    </location>
</feature>
<sequence length="796" mass="91518">MKKMTEEVVLMEPELSASEDEDDGDAERKHQRLLDAISALGGSKRKKKSERTEASLQVSEFGISAEGVREKVCLSDLIKPIKKEKALKKMKSQLGIIKPKKSLELPMNKAEEQKILRQAAYQKSSQEVSRWKKVVTENRKAEQLVFPLNEQPLRPAPIEENLTAWKARTPLEMEIFSMLHKHKQPIVAPVLTPMEKASIKAMSLEEAKRRRIELQRARILQSYYQVKARRERKIKSKSYRKVKKKGRMKQSLKIFEELRKTNPEAALEELEKLEKDRIQERMSLKHQKTGKWAKSRAIMAKYDDEARKAMQEQLQKHKELTTKIAVVTEEKEEEEREEEEEQQEIIPDFVNDAQMSLEGANPWMTGKLRSDAKDAGTAEEAQGQVEAAAKSNEPEKEESEEEAESEEETSLREFQDRRRLRKQLGVEESLTPDSGSAAGVAAQDHAREVSQFNRMFQKMLEENKKEQKLQKKLNATAAVEEKEKKKAEVEEQKRSQEEEEDEEEDPLIIEGMDRTRTMEDLETLRTRETLEELMTPQKPPDKTPQQKPPDKTPQQKKKKAQIISAKDVLAAKAPRVHAPLLPTMMDTEEEEADEKKQKMIIKEAFAGDDVIGDFLKEKRKAIEDAKPKDICLALPGWGSWGGTNLPISAKKKRRFTLKAPPPPPRKDDKLPNVIISENRNKAFAAHQPYVPVKFQKRCENFLRTPIGSTWNPERAVQQLTAPKVVTKTGHIIEPITDDFLQKSEVQGADPTKVLEKELQQLEEKIKRETQTKDPRPQEKNKGHKKSTKSKHNNKKK</sequence>
<organism evidence="6 7">
    <name type="scientific">Engystomops pustulosus</name>
    <name type="common">Tungara frog</name>
    <name type="synonym">Physalaemus pustulosus</name>
    <dbReference type="NCBI Taxonomy" id="76066"/>
    <lineage>
        <taxon>Eukaryota</taxon>
        <taxon>Metazoa</taxon>
        <taxon>Chordata</taxon>
        <taxon>Craniata</taxon>
        <taxon>Vertebrata</taxon>
        <taxon>Euteleostomi</taxon>
        <taxon>Amphibia</taxon>
        <taxon>Batrachia</taxon>
        <taxon>Anura</taxon>
        <taxon>Neobatrachia</taxon>
        <taxon>Hyloidea</taxon>
        <taxon>Leptodactylidae</taxon>
        <taxon>Leiuperinae</taxon>
        <taxon>Engystomops</taxon>
    </lineage>
</organism>
<evidence type="ECO:0000313" key="7">
    <source>
        <dbReference type="Proteomes" id="UP000824782"/>
    </source>
</evidence>
<keyword evidence="7" id="KW-1185">Reference proteome</keyword>
<evidence type="ECO:0000256" key="2">
    <source>
        <dbReference type="ARBA" id="ARBA00007774"/>
    </source>
</evidence>
<comment type="caution">
    <text evidence="6">The sequence shown here is derived from an EMBL/GenBank/DDBJ whole genome shotgun (WGS) entry which is preliminary data.</text>
</comment>
<feature type="region of interest" description="Disordered" evidence="5">
    <location>
        <begin position="313"/>
        <end position="446"/>
    </location>
</feature>
<gene>
    <name evidence="6" type="ORF">GDO81_003191</name>
</gene>
<feature type="compositionally biased region" description="Basic and acidic residues" evidence="5">
    <location>
        <begin position="479"/>
        <end position="496"/>
    </location>
</feature>
<dbReference type="Pfam" id="PF04615">
    <property type="entry name" value="Utp14"/>
    <property type="match status" value="1"/>
</dbReference>
<evidence type="ECO:0008006" key="8">
    <source>
        <dbReference type="Google" id="ProtNLM"/>
    </source>
</evidence>
<dbReference type="PANTHER" id="PTHR14150">
    <property type="entry name" value="U3 SMALL NUCLEOLAR RNA-ASSOCIATED PROTEIN 14"/>
    <property type="match status" value="1"/>
</dbReference>
<dbReference type="AlphaFoldDB" id="A0AAV6ZWU8"/>
<feature type="compositionally biased region" description="Acidic residues" evidence="5">
    <location>
        <begin position="395"/>
        <end position="408"/>
    </location>
</feature>
<dbReference type="GO" id="GO:0006364">
    <property type="term" value="P:rRNA processing"/>
    <property type="evidence" value="ECO:0007669"/>
    <property type="project" value="InterPro"/>
</dbReference>
<evidence type="ECO:0000256" key="4">
    <source>
        <dbReference type="ARBA" id="ARBA00023242"/>
    </source>
</evidence>
<protein>
    <recommendedName>
        <fullName evidence="8">U3 small nucleolar RNA-associated protein 14 homolog A</fullName>
    </recommendedName>
</protein>
<dbReference type="GO" id="GO:0032040">
    <property type="term" value="C:small-subunit processome"/>
    <property type="evidence" value="ECO:0007669"/>
    <property type="project" value="InterPro"/>
</dbReference>
<keyword evidence="3" id="KW-0597">Phosphoprotein</keyword>
<feature type="compositionally biased region" description="Basic and acidic residues" evidence="5">
    <location>
        <begin position="752"/>
        <end position="780"/>
    </location>
</feature>
<evidence type="ECO:0000256" key="1">
    <source>
        <dbReference type="ARBA" id="ARBA00004604"/>
    </source>
</evidence>
<proteinExistence type="inferred from homology"/>
<feature type="compositionally biased region" description="Low complexity" evidence="5">
    <location>
        <begin position="378"/>
        <end position="391"/>
    </location>
</feature>
<name>A0AAV6ZWU8_ENGPU</name>
<dbReference type="PANTHER" id="PTHR14150:SF12">
    <property type="entry name" value="U3 SMALL NUCLEOLAR RNA-ASSOCIATED PROTEIN 14 HOMOLOG A"/>
    <property type="match status" value="1"/>
</dbReference>
<accession>A0AAV6ZWU8</accession>
<comment type="similarity">
    <text evidence="2">Belongs to the UTP14 family.</text>
</comment>
<evidence type="ECO:0000256" key="5">
    <source>
        <dbReference type="SAM" id="MobiDB-lite"/>
    </source>
</evidence>